<protein>
    <submittedName>
        <fullName evidence="2">Uncharacterized protein</fullName>
    </submittedName>
</protein>
<gene>
    <name evidence="2" type="ORF">EYF80_016939</name>
</gene>
<feature type="compositionally biased region" description="Basic and acidic residues" evidence="1">
    <location>
        <begin position="8"/>
        <end position="18"/>
    </location>
</feature>
<accession>A0A4Z2I4E3</accession>
<evidence type="ECO:0000313" key="2">
    <source>
        <dbReference type="EMBL" id="TNN72828.1"/>
    </source>
</evidence>
<sequence>MSGPQSRLGREPGVHEMTSDGSQPSVSTSPFTGSSLTQPREHFLKRRRRRVLPQCRHAEHHRDSVISAERNAEQARLVRTEFYRGCCKPDMGLDSGLSAGWPPGPRP</sequence>
<reference evidence="2 3" key="1">
    <citation type="submission" date="2019-03" db="EMBL/GenBank/DDBJ databases">
        <title>First draft genome of Liparis tanakae, snailfish: a comprehensive survey of snailfish specific genes.</title>
        <authorList>
            <person name="Kim W."/>
            <person name="Song I."/>
            <person name="Jeong J.-H."/>
            <person name="Kim D."/>
            <person name="Kim S."/>
            <person name="Ryu S."/>
            <person name="Song J.Y."/>
            <person name="Lee S.K."/>
        </authorList>
    </citation>
    <scope>NUCLEOTIDE SEQUENCE [LARGE SCALE GENOMIC DNA]</scope>
    <source>
        <tissue evidence="2">Muscle</tissue>
    </source>
</reference>
<dbReference type="EMBL" id="SRLO01000132">
    <property type="protein sequence ID" value="TNN72828.1"/>
    <property type="molecule type" value="Genomic_DNA"/>
</dbReference>
<feature type="compositionally biased region" description="Polar residues" evidence="1">
    <location>
        <begin position="19"/>
        <end position="38"/>
    </location>
</feature>
<feature type="region of interest" description="Disordered" evidence="1">
    <location>
        <begin position="1"/>
        <end position="63"/>
    </location>
</feature>
<keyword evidence="3" id="KW-1185">Reference proteome</keyword>
<proteinExistence type="predicted"/>
<comment type="caution">
    <text evidence="2">The sequence shown here is derived from an EMBL/GenBank/DDBJ whole genome shotgun (WGS) entry which is preliminary data.</text>
</comment>
<dbReference type="AlphaFoldDB" id="A0A4Z2I4E3"/>
<organism evidence="2 3">
    <name type="scientific">Liparis tanakae</name>
    <name type="common">Tanaka's snailfish</name>
    <dbReference type="NCBI Taxonomy" id="230148"/>
    <lineage>
        <taxon>Eukaryota</taxon>
        <taxon>Metazoa</taxon>
        <taxon>Chordata</taxon>
        <taxon>Craniata</taxon>
        <taxon>Vertebrata</taxon>
        <taxon>Euteleostomi</taxon>
        <taxon>Actinopterygii</taxon>
        <taxon>Neopterygii</taxon>
        <taxon>Teleostei</taxon>
        <taxon>Neoteleostei</taxon>
        <taxon>Acanthomorphata</taxon>
        <taxon>Eupercaria</taxon>
        <taxon>Perciformes</taxon>
        <taxon>Cottioidei</taxon>
        <taxon>Cottales</taxon>
        <taxon>Liparidae</taxon>
        <taxon>Liparis</taxon>
    </lineage>
</organism>
<name>A0A4Z2I4E3_9TELE</name>
<evidence type="ECO:0000256" key="1">
    <source>
        <dbReference type="SAM" id="MobiDB-lite"/>
    </source>
</evidence>
<evidence type="ECO:0000313" key="3">
    <source>
        <dbReference type="Proteomes" id="UP000314294"/>
    </source>
</evidence>
<dbReference type="Proteomes" id="UP000314294">
    <property type="component" value="Unassembled WGS sequence"/>
</dbReference>